<evidence type="ECO:0000313" key="2">
    <source>
        <dbReference type="EMBL" id="CAF1146367.1"/>
    </source>
</evidence>
<dbReference type="EMBL" id="CAJNOO010001394">
    <property type="protein sequence ID" value="CAF1146367.1"/>
    <property type="molecule type" value="Genomic_DNA"/>
</dbReference>
<dbReference type="EMBL" id="CAJOAX010008540">
    <property type="protein sequence ID" value="CAF4036265.1"/>
    <property type="molecule type" value="Genomic_DNA"/>
</dbReference>
<reference evidence="5" key="1">
    <citation type="submission" date="2021-02" db="EMBL/GenBank/DDBJ databases">
        <authorList>
            <person name="Nowell W R."/>
        </authorList>
    </citation>
    <scope>NUCLEOTIDE SEQUENCE</scope>
</reference>
<evidence type="ECO:0000313" key="4">
    <source>
        <dbReference type="EMBL" id="CAF3914836.1"/>
    </source>
</evidence>
<gene>
    <name evidence="4" type="ORF">FNK824_LOCUS21292</name>
    <name evidence="5" type="ORF">OTI717_LOCUS30904</name>
    <name evidence="2" type="ORF">RFH988_LOCUS21666</name>
    <name evidence="3" type="ORF">SEV965_LOCUS32363</name>
</gene>
<proteinExistence type="predicted"/>
<evidence type="ECO:0000256" key="1">
    <source>
        <dbReference type="SAM" id="MobiDB-lite"/>
    </source>
</evidence>
<sequence>MAASSSSSTKCRLLSCEEKENNQNDSSNDSAKKTKMMLDDQMKIRHQIIDEVQKRNLEFPIQIIDVIDRLEPSKINRNDAEHRKELYTRLSQYLDRRQIRNRGQTYIFPDLINQKIRCRFPNDIRAYQIVKTFKDGKFNNVTEENKYHVRWQDFCKKIH</sequence>
<name>A0A819RAA5_9BILA</name>
<dbReference type="Proteomes" id="UP000663882">
    <property type="component" value="Unassembled WGS sequence"/>
</dbReference>
<dbReference type="Proteomes" id="UP000663889">
    <property type="component" value="Unassembled WGS sequence"/>
</dbReference>
<dbReference type="EMBL" id="CAJNOU010004018">
    <property type="protein sequence ID" value="CAF1422434.1"/>
    <property type="molecule type" value="Genomic_DNA"/>
</dbReference>
<evidence type="ECO:0000313" key="3">
    <source>
        <dbReference type="EMBL" id="CAF1422434.1"/>
    </source>
</evidence>
<evidence type="ECO:0000313" key="6">
    <source>
        <dbReference type="Proteomes" id="UP000663823"/>
    </source>
</evidence>
<dbReference type="AlphaFoldDB" id="A0A819RAA5"/>
<organism evidence="5 6">
    <name type="scientific">Rotaria sordida</name>
    <dbReference type="NCBI Taxonomy" id="392033"/>
    <lineage>
        <taxon>Eukaryota</taxon>
        <taxon>Metazoa</taxon>
        <taxon>Spiralia</taxon>
        <taxon>Gnathifera</taxon>
        <taxon>Rotifera</taxon>
        <taxon>Eurotatoria</taxon>
        <taxon>Bdelloidea</taxon>
        <taxon>Philodinida</taxon>
        <taxon>Philodinidae</taxon>
        <taxon>Rotaria</taxon>
    </lineage>
</organism>
<dbReference type="OrthoDB" id="10024592at2759"/>
<protein>
    <submittedName>
        <fullName evidence="5">Uncharacterized protein</fullName>
    </submittedName>
</protein>
<comment type="caution">
    <text evidence="5">The sequence shown here is derived from an EMBL/GenBank/DDBJ whole genome shotgun (WGS) entry which is preliminary data.</text>
</comment>
<dbReference type="Proteomes" id="UP000663874">
    <property type="component" value="Unassembled WGS sequence"/>
</dbReference>
<feature type="region of interest" description="Disordered" evidence="1">
    <location>
        <begin position="1"/>
        <end position="33"/>
    </location>
</feature>
<dbReference type="Proteomes" id="UP000663823">
    <property type="component" value="Unassembled WGS sequence"/>
</dbReference>
<dbReference type="EMBL" id="CAJOBE010004074">
    <property type="protein sequence ID" value="CAF3914836.1"/>
    <property type="molecule type" value="Genomic_DNA"/>
</dbReference>
<evidence type="ECO:0000313" key="5">
    <source>
        <dbReference type="EMBL" id="CAF4036265.1"/>
    </source>
</evidence>
<accession>A0A819RAA5</accession>